<feature type="compositionally biased region" description="Low complexity" evidence="6">
    <location>
        <begin position="339"/>
        <end position="359"/>
    </location>
</feature>
<evidence type="ECO:0000256" key="4">
    <source>
        <dbReference type="ARBA" id="ARBA00023125"/>
    </source>
</evidence>
<dbReference type="Pfam" id="PF08281">
    <property type="entry name" value="Sigma70_r4_2"/>
    <property type="match status" value="1"/>
</dbReference>
<evidence type="ECO:0000313" key="9">
    <source>
        <dbReference type="EMBL" id="HIY20670.1"/>
    </source>
</evidence>
<evidence type="ECO:0000259" key="7">
    <source>
        <dbReference type="Pfam" id="PF04542"/>
    </source>
</evidence>
<sequence>MEREAQIKLIQACRKGDPEALETLIREMQNPIYYQCRKMLGDEQDALDATQEVMLTVLNKLENLREPAAFWKWVHRITACYCQNQLTRGKKDLQFWEDEEGNSVLDQFEELDEQLVPDKAVDNEETRQMVVALVDALPPAQRLCVLMYYYDEMPVKEIAQALEVPENTVKSRLNYARKAIKEGVLGYERQGVKLYGLSPLPFLLYFLRQDAALCGLSQSASQALTQGVLSAAGVATGAAVGSGAAAGSAASAGAATAGSASASAAGGLLSAGVNGKAAALVLAGLVAVGGGGYLLTRPPEEPEPAPVVAVVTPSPSPELLPTPTLSAMPTPTPTPTPTVTPSSSPTVSPTVSPAVSPTL</sequence>
<accession>A0A9D1Y7F7</accession>
<dbReference type="InterPro" id="IPR013324">
    <property type="entry name" value="RNA_pol_sigma_r3/r4-like"/>
</dbReference>
<comment type="caution">
    <text evidence="9">The sequence shown here is derived from an EMBL/GenBank/DDBJ whole genome shotgun (WGS) entry which is preliminary data.</text>
</comment>
<feature type="non-terminal residue" evidence="9">
    <location>
        <position position="359"/>
    </location>
</feature>
<dbReference type="NCBIfam" id="TIGR02937">
    <property type="entry name" value="sigma70-ECF"/>
    <property type="match status" value="1"/>
</dbReference>
<evidence type="ECO:0000256" key="6">
    <source>
        <dbReference type="SAM" id="MobiDB-lite"/>
    </source>
</evidence>
<dbReference type="GO" id="GO:0016987">
    <property type="term" value="F:sigma factor activity"/>
    <property type="evidence" value="ECO:0007669"/>
    <property type="project" value="UniProtKB-KW"/>
</dbReference>
<protein>
    <submittedName>
        <fullName evidence="9">Sigma-70 family RNA polymerase sigma factor</fullName>
    </submittedName>
</protein>
<dbReference type="SUPFAM" id="SSF88659">
    <property type="entry name" value="Sigma3 and sigma4 domains of RNA polymerase sigma factors"/>
    <property type="match status" value="1"/>
</dbReference>
<dbReference type="CDD" id="cd06171">
    <property type="entry name" value="Sigma70_r4"/>
    <property type="match status" value="1"/>
</dbReference>
<evidence type="ECO:0000256" key="5">
    <source>
        <dbReference type="ARBA" id="ARBA00023163"/>
    </source>
</evidence>
<dbReference type="Proteomes" id="UP000823868">
    <property type="component" value="Unassembled WGS sequence"/>
</dbReference>
<comment type="similarity">
    <text evidence="1">Belongs to the sigma-70 factor family. ECF subfamily.</text>
</comment>
<dbReference type="InterPro" id="IPR036388">
    <property type="entry name" value="WH-like_DNA-bd_sf"/>
</dbReference>
<proteinExistence type="inferred from homology"/>
<dbReference type="GO" id="GO:0006352">
    <property type="term" value="P:DNA-templated transcription initiation"/>
    <property type="evidence" value="ECO:0007669"/>
    <property type="project" value="InterPro"/>
</dbReference>
<dbReference type="InterPro" id="IPR013249">
    <property type="entry name" value="RNA_pol_sigma70_r4_t2"/>
</dbReference>
<keyword evidence="5" id="KW-0804">Transcription</keyword>
<evidence type="ECO:0000256" key="1">
    <source>
        <dbReference type="ARBA" id="ARBA00010641"/>
    </source>
</evidence>
<dbReference type="PANTHER" id="PTHR43133:SF8">
    <property type="entry name" value="RNA POLYMERASE SIGMA FACTOR HI_1459-RELATED"/>
    <property type="match status" value="1"/>
</dbReference>
<keyword evidence="3" id="KW-0731">Sigma factor</keyword>
<dbReference type="Pfam" id="PF04542">
    <property type="entry name" value="Sigma70_r2"/>
    <property type="match status" value="1"/>
</dbReference>
<gene>
    <name evidence="9" type="ORF">H9841_02055</name>
</gene>
<keyword evidence="2" id="KW-0805">Transcription regulation</keyword>
<reference evidence="9" key="2">
    <citation type="submission" date="2021-04" db="EMBL/GenBank/DDBJ databases">
        <authorList>
            <person name="Gilroy R."/>
        </authorList>
    </citation>
    <scope>NUCLEOTIDE SEQUENCE</scope>
    <source>
        <strain evidence="9">ChiBcec16_6824</strain>
    </source>
</reference>
<evidence type="ECO:0000256" key="2">
    <source>
        <dbReference type="ARBA" id="ARBA00023015"/>
    </source>
</evidence>
<dbReference type="InterPro" id="IPR013325">
    <property type="entry name" value="RNA_pol_sigma_r2"/>
</dbReference>
<dbReference type="InterPro" id="IPR007627">
    <property type="entry name" value="RNA_pol_sigma70_r2"/>
</dbReference>
<evidence type="ECO:0000256" key="3">
    <source>
        <dbReference type="ARBA" id="ARBA00023082"/>
    </source>
</evidence>
<feature type="domain" description="RNA polymerase sigma-70 region 2" evidence="7">
    <location>
        <begin position="24"/>
        <end position="89"/>
    </location>
</feature>
<dbReference type="InterPro" id="IPR039425">
    <property type="entry name" value="RNA_pol_sigma-70-like"/>
</dbReference>
<evidence type="ECO:0000313" key="10">
    <source>
        <dbReference type="Proteomes" id="UP000823868"/>
    </source>
</evidence>
<dbReference type="Gene3D" id="1.10.1740.10">
    <property type="match status" value="1"/>
</dbReference>
<feature type="domain" description="RNA polymerase sigma factor 70 region 4 type 2" evidence="8">
    <location>
        <begin position="128"/>
        <end position="180"/>
    </location>
</feature>
<dbReference type="Gene3D" id="1.10.10.10">
    <property type="entry name" value="Winged helix-like DNA-binding domain superfamily/Winged helix DNA-binding domain"/>
    <property type="match status" value="1"/>
</dbReference>
<feature type="region of interest" description="Disordered" evidence="6">
    <location>
        <begin position="311"/>
        <end position="359"/>
    </location>
</feature>
<organism evidence="9 10">
    <name type="scientific">Candidatus Flavonifractor merdigallinarum</name>
    <dbReference type="NCBI Taxonomy" id="2838589"/>
    <lineage>
        <taxon>Bacteria</taxon>
        <taxon>Bacillati</taxon>
        <taxon>Bacillota</taxon>
        <taxon>Clostridia</taxon>
        <taxon>Eubacteriales</taxon>
        <taxon>Oscillospiraceae</taxon>
        <taxon>Flavonifractor</taxon>
    </lineage>
</organism>
<dbReference type="AlphaFoldDB" id="A0A9D1Y7F7"/>
<reference evidence="9" key="1">
    <citation type="journal article" date="2021" name="PeerJ">
        <title>Extensive microbial diversity within the chicken gut microbiome revealed by metagenomics and culture.</title>
        <authorList>
            <person name="Gilroy R."/>
            <person name="Ravi A."/>
            <person name="Getino M."/>
            <person name="Pursley I."/>
            <person name="Horton D.L."/>
            <person name="Alikhan N.F."/>
            <person name="Baker D."/>
            <person name="Gharbi K."/>
            <person name="Hall N."/>
            <person name="Watson M."/>
            <person name="Adriaenssens E.M."/>
            <person name="Foster-Nyarko E."/>
            <person name="Jarju S."/>
            <person name="Secka A."/>
            <person name="Antonio M."/>
            <person name="Oren A."/>
            <person name="Chaudhuri R.R."/>
            <person name="La Ragione R."/>
            <person name="Hildebrand F."/>
            <person name="Pallen M.J."/>
        </authorList>
    </citation>
    <scope>NUCLEOTIDE SEQUENCE</scope>
    <source>
        <strain evidence="9">ChiBcec16_6824</strain>
    </source>
</reference>
<dbReference type="SUPFAM" id="SSF88946">
    <property type="entry name" value="Sigma2 domain of RNA polymerase sigma factors"/>
    <property type="match status" value="1"/>
</dbReference>
<dbReference type="PANTHER" id="PTHR43133">
    <property type="entry name" value="RNA POLYMERASE ECF-TYPE SIGMA FACTO"/>
    <property type="match status" value="1"/>
</dbReference>
<dbReference type="InterPro" id="IPR014284">
    <property type="entry name" value="RNA_pol_sigma-70_dom"/>
</dbReference>
<dbReference type="EMBL" id="DXDX01000041">
    <property type="protein sequence ID" value="HIY20670.1"/>
    <property type="molecule type" value="Genomic_DNA"/>
</dbReference>
<evidence type="ECO:0000259" key="8">
    <source>
        <dbReference type="Pfam" id="PF08281"/>
    </source>
</evidence>
<name>A0A9D1Y7F7_9FIRM</name>
<keyword evidence="4" id="KW-0238">DNA-binding</keyword>
<dbReference type="GO" id="GO:0003677">
    <property type="term" value="F:DNA binding"/>
    <property type="evidence" value="ECO:0007669"/>
    <property type="project" value="UniProtKB-KW"/>
</dbReference>